<comment type="caution">
    <text evidence="2">The sequence shown here is derived from an EMBL/GenBank/DDBJ whole genome shotgun (WGS) entry which is preliminary data.</text>
</comment>
<dbReference type="Gene3D" id="3.40.225.10">
    <property type="entry name" value="Class II aldolase/adducin N-terminal domain"/>
    <property type="match status" value="1"/>
</dbReference>
<dbReference type="InterPro" id="IPR001303">
    <property type="entry name" value="Aldolase_II/adducin_N"/>
</dbReference>
<evidence type="ECO:0000259" key="1">
    <source>
        <dbReference type="SMART" id="SM01007"/>
    </source>
</evidence>
<name>A0ABV3Q132_9BACL</name>
<keyword evidence="3" id="KW-1185">Reference proteome</keyword>
<evidence type="ECO:0000313" key="2">
    <source>
        <dbReference type="EMBL" id="MEW9501059.1"/>
    </source>
</evidence>
<dbReference type="Proteomes" id="UP001556040">
    <property type="component" value="Unassembled WGS sequence"/>
</dbReference>
<feature type="domain" description="Class II aldolase/adducin N-terminal" evidence="1">
    <location>
        <begin position="10"/>
        <end position="214"/>
    </location>
</feature>
<dbReference type="SMART" id="SM01007">
    <property type="entry name" value="Aldolase_II"/>
    <property type="match status" value="1"/>
</dbReference>
<accession>A0ABV3Q132</accession>
<gene>
    <name evidence="2" type="ORF">AB1471_04480</name>
</gene>
<dbReference type="Pfam" id="PF00596">
    <property type="entry name" value="Aldolase_II"/>
    <property type="match status" value="1"/>
</dbReference>
<dbReference type="SUPFAM" id="SSF53639">
    <property type="entry name" value="AraD/HMP-PK domain-like"/>
    <property type="match status" value="1"/>
</dbReference>
<reference evidence="2 3" key="1">
    <citation type="journal article" date="1979" name="Int. J. Syst. Evol. Microbiol.">
        <title>Bacillus globisporus subsp. marinus subsp. nov.</title>
        <authorList>
            <person name="Liu H."/>
        </authorList>
    </citation>
    <scope>NUCLEOTIDE SEQUENCE [LARGE SCALE GENOMIC DNA]</scope>
    <source>
        <strain evidence="2 3">DSM 1297</strain>
    </source>
</reference>
<dbReference type="RefSeq" id="WP_367778397.1">
    <property type="nucleotide sequence ID" value="NZ_JBFMIA010000002.1"/>
</dbReference>
<evidence type="ECO:0000313" key="3">
    <source>
        <dbReference type="Proteomes" id="UP001556040"/>
    </source>
</evidence>
<dbReference type="InterPro" id="IPR036409">
    <property type="entry name" value="Aldolase_II/adducin_N_sf"/>
</dbReference>
<sequence>MFIDEEIQKNFITISKFAGERYDLIQAGGGNSSAKLEEGKMLIKASGHLLSDVGVNNGYVLVDIEEVLAIFEDSSIIREKNKRKREDQAAVLMKKSIVQSDGRNRPSIETFLHAILYKYTLHTHPIAVNMLTCKNGWEEQLKDLFPKALFVQYKTPGIDLALELRKECAIYQKQIGRLPKIIFLQNHGLIISSDDPIEIFTLTNKVIFVIENALGVDLKRYKLTNELTTIMSELGNNQVISYLSEDSYLTKKLLLGNRSLLNQLPLCPDTLVYCGYRAVEVVDDIEVHKIEEYYDMYRQFPKVVVYKGCLFFVSNTIKKAKEAEEVFKGHIMTLEHMVGQGDSLPLNELRYLDNWEAEKFRQGV</sequence>
<protein>
    <submittedName>
        <fullName evidence="2">Class II aldolase/adducin family protein</fullName>
    </submittedName>
</protein>
<organism evidence="2 3">
    <name type="scientific">Jeotgalibacillus marinus</name>
    <dbReference type="NCBI Taxonomy" id="86667"/>
    <lineage>
        <taxon>Bacteria</taxon>
        <taxon>Bacillati</taxon>
        <taxon>Bacillota</taxon>
        <taxon>Bacilli</taxon>
        <taxon>Bacillales</taxon>
        <taxon>Caryophanaceae</taxon>
        <taxon>Jeotgalibacillus</taxon>
    </lineage>
</organism>
<dbReference type="EMBL" id="JBFMIA010000002">
    <property type="protein sequence ID" value="MEW9501059.1"/>
    <property type="molecule type" value="Genomic_DNA"/>
</dbReference>
<proteinExistence type="predicted"/>